<keyword evidence="6 15" id="KW-0479">Metal-binding</keyword>
<evidence type="ECO:0000256" key="13">
    <source>
        <dbReference type="ARBA" id="ARBA00023136"/>
    </source>
</evidence>
<comment type="similarity">
    <text evidence="2">Belongs to the peptidase M50B family.</text>
</comment>
<dbReference type="InterPro" id="IPR000644">
    <property type="entry name" value="CBS_dom"/>
</dbReference>
<evidence type="ECO:0000256" key="1">
    <source>
        <dbReference type="ARBA" id="ARBA00004651"/>
    </source>
</evidence>
<dbReference type="EMBL" id="VRLW01000001">
    <property type="protein sequence ID" value="KAA1261684.1"/>
    <property type="molecule type" value="Genomic_DNA"/>
</dbReference>
<feature type="transmembrane region" description="Helical" evidence="18">
    <location>
        <begin position="59"/>
        <end position="80"/>
    </location>
</feature>
<feature type="binding site" evidence="15">
    <location>
        <position position="236"/>
    </location>
    <ligand>
        <name>Zn(2+)</name>
        <dbReference type="ChEBI" id="CHEBI:29105"/>
        <note>catalytic</note>
    </ligand>
</feature>
<dbReference type="AlphaFoldDB" id="A0A5B1CR11"/>
<feature type="domain" description="PLD phosphodiesterase" evidence="19">
    <location>
        <begin position="401"/>
        <end position="428"/>
    </location>
</feature>
<dbReference type="Proteomes" id="UP000322699">
    <property type="component" value="Unassembled WGS sequence"/>
</dbReference>
<dbReference type="OrthoDB" id="9800627at2"/>
<keyword evidence="8" id="KW-0378">Hydrolase</keyword>
<keyword evidence="10 18" id="KW-1133">Transmembrane helix</keyword>
<evidence type="ECO:0000256" key="2">
    <source>
        <dbReference type="ARBA" id="ARBA00007931"/>
    </source>
</evidence>
<accession>A0A5B1CR11</accession>
<evidence type="ECO:0000313" key="22">
    <source>
        <dbReference type="Proteomes" id="UP000322699"/>
    </source>
</evidence>
<comment type="caution">
    <text evidence="21">The sequence shown here is derived from an EMBL/GenBank/DDBJ whole genome shotgun (WGS) entry which is preliminary data.</text>
</comment>
<feature type="transmembrane region" description="Helical" evidence="18">
    <location>
        <begin position="210"/>
        <end position="233"/>
    </location>
</feature>
<dbReference type="PANTHER" id="PTHR39188:SF3">
    <property type="entry name" value="STAGE IV SPORULATION PROTEIN FB"/>
    <property type="match status" value="1"/>
</dbReference>
<evidence type="ECO:0000256" key="8">
    <source>
        <dbReference type="ARBA" id="ARBA00022801"/>
    </source>
</evidence>
<feature type="transmembrane region" description="Helical" evidence="18">
    <location>
        <begin position="280"/>
        <end position="298"/>
    </location>
</feature>
<evidence type="ECO:0000256" key="15">
    <source>
        <dbReference type="PIRSR" id="PIRSR006404-2"/>
    </source>
</evidence>
<feature type="region of interest" description="Disordered" evidence="17">
    <location>
        <begin position="435"/>
        <end position="454"/>
    </location>
</feature>
<keyword evidence="3" id="KW-1003">Cell membrane</keyword>
<organism evidence="21 22">
    <name type="scientific">Rubripirellula obstinata</name>
    <dbReference type="NCBI Taxonomy" id="406547"/>
    <lineage>
        <taxon>Bacteria</taxon>
        <taxon>Pseudomonadati</taxon>
        <taxon>Planctomycetota</taxon>
        <taxon>Planctomycetia</taxon>
        <taxon>Pirellulales</taxon>
        <taxon>Pirellulaceae</taxon>
        <taxon>Rubripirellula</taxon>
    </lineage>
</organism>
<feature type="compositionally biased region" description="Polar residues" evidence="17">
    <location>
        <begin position="435"/>
        <end position="446"/>
    </location>
</feature>
<keyword evidence="12 16" id="KW-0129">CBS domain</keyword>
<evidence type="ECO:0000256" key="18">
    <source>
        <dbReference type="SAM" id="Phobius"/>
    </source>
</evidence>
<feature type="binding site" evidence="15">
    <location>
        <position position="109"/>
    </location>
    <ligand>
        <name>Zn(2+)</name>
        <dbReference type="ChEBI" id="CHEBI:29105"/>
        <note>catalytic</note>
    </ligand>
</feature>
<protein>
    <submittedName>
        <fullName evidence="21">Putative zinc metalloprotease Rip3</fullName>
    </submittedName>
</protein>
<evidence type="ECO:0000256" key="6">
    <source>
        <dbReference type="ARBA" id="ARBA00022723"/>
    </source>
</evidence>
<evidence type="ECO:0000256" key="9">
    <source>
        <dbReference type="ARBA" id="ARBA00022833"/>
    </source>
</evidence>
<comment type="subcellular location">
    <subcellularLocation>
        <location evidence="1">Cell membrane</location>
        <topology evidence="1">Multi-pass membrane protein</topology>
    </subcellularLocation>
</comment>
<dbReference type="RefSeq" id="WP_068266125.1">
    <property type="nucleotide sequence ID" value="NZ_LWSK01000108.1"/>
</dbReference>
<evidence type="ECO:0000256" key="14">
    <source>
        <dbReference type="PIRSR" id="PIRSR006404-1"/>
    </source>
</evidence>
<evidence type="ECO:0000256" key="11">
    <source>
        <dbReference type="ARBA" id="ARBA00023049"/>
    </source>
</evidence>
<evidence type="ECO:0000259" key="20">
    <source>
        <dbReference type="PROSITE" id="PS51371"/>
    </source>
</evidence>
<dbReference type="GO" id="GO:0005886">
    <property type="term" value="C:plasma membrane"/>
    <property type="evidence" value="ECO:0007669"/>
    <property type="project" value="UniProtKB-SubCell"/>
</dbReference>
<dbReference type="PANTHER" id="PTHR39188">
    <property type="entry name" value="MEMBRANE-ASSOCIATED ZINC METALLOPROTEASE M50B"/>
    <property type="match status" value="1"/>
</dbReference>
<feature type="domain" description="CBS" evidence="20">
    <location>
        <begin position="316"/>
        <end position="373"/>
    </location>
</feature>
<feature type="binding site" evidence="15">
    <location>
        <position position="113"/>
    </location>
    <ligand>
        <name>Zn(2+)</name>
        <dbReference type="ChEBI" id="CHEBI:29105"/>
        <note>catalytic</note>
    </ligand>
</feature>
<proteinExistence type="inferred from homology"/>
<evidence type="ECO:0000256" key="17">
    <source>
        <dbReference type="SAM" id="MobiDB-lite"/>
    </source>
</evidence>
<comment type="cofactor">
    <cofactor evidence="15">
        <name>Zn(2+)</name>
        <dbReference type="ChEBI" id="CHEBI:29105"/>
    </cofactor>
    <text evidence="15">Binds 1 zinc ion per subunit.</text>
</comment>
<keyword evidence="7" id="KW-0677">Repeat</keyword>
<keyword evidence="22" id="KW-1185">Reference proteome</keyword>
<evidence type="ECO:0000256" key="10">
    <source>
        <dbReference type="ARBA" id="ARBA00022989"/>
    </source>
</evidence>
<keyword evidence="13 18" id="KW-0472">Membrane</keyword>
<feature type="transmembrane region" description="Helical" evidence="18">
    <location>
        <begin position="150"/>
        <end position="174"/>
    </location>
</feature>
<dbReference type="InterPro" id="IPR016483">
    <property type="entry name" value="UCP006404_Pept_M50_CBS"/>
</dbReference>
<dbReference type="Pfam" id="PF00571">
    <property type="entry name" value="CBS"/>
    <property type="match status" value="2"/>
</dbReference>
<dbReference type="SUPFAM" id="SSF54631">
    <property type="entry name" value="CBS-domain pair"/>
    <property type="match status" value="1"/>
</dbReference>
<sequence length="454" mass="49650">MPTRLNGLETLHGADLLPYRVRHRRSIGYGRISAYRLNPYFLCSESDLPESLLNYRLKLGTYAGIPLFVHWSFSLAVIYVSLQVMHAGPQQMLFSIAQLFGVFLCVTLHEYGHAMAARMYGISTADITLLPIGGVARLKKMPRIPWQEFIVAIAGPAVNIVIAILLAITLAILVDPALLRAIGTYAMVLQEPMTDETRDMLLDLFNQPSWTGYGVLLLIVNLVLVAFNMIPAFPMDGGRVFRAVLAMSINYRTATRIASRVGVVIAVLMGFFAIQSDPPLLFPLFIAAFIAYSGLGEARQVDLMESVSGLTVGQVMLRDTSAFSMDLNISELQRRWQSIPLTSVPVVSIAGTVVGVLSLRDLTTQIESGVDPSTTAGEMVDHRKSFGPVRAEQALQEAIAQVGKHHRQIPVVDESGALVGTLDLDTMIQRSAIQISSDAPANNDPATTHFDQRS</sequence>
<evidence type="ECO:0000256" key="7">
    <source>
        <dbReference type="ARBA" id="ARBA00022737"/>
    </source>
</evidence>
<dbReference type="GO" id="GO:0008237">
    <property type="term" value="F:metallopeptidase activity"/>
    <property type="evidence" value="ECO:0007669"/>
    <property type="project" value="UniProtKB-KW"/>
</dbReference>
<dbReference type="GO" id="GO:0006508">
    <property type="term" value="P:proteolysis"/>
    <property type="evidence" value="ECO:0007669"/>
    <property type="project" value="UniProtKB-KW"/>
</dbReference>
<keyword evidence="9 15" id="KW-0862">Zinc</keyword>
<evidence type="ECO:0000256" key="4">
    <source>
        <dbReference type="ARBA" id="ARBA00022670"/>
    </source>
</evidence>
<evidence type="ECO:0000256" key="3">
    <source>
        <dbReference type="ARBA" id="ARBA00022475"/>
    </source>
</evidence>
<dbReference type="GO" id="GO:0006793">
    <property type="term" value="P:phosphorus metabolic process"/>
    <property type="evidence" value="ECO:0007669"/>
    <property type="project" value="UniProtKB-ARBA"/>
</dbReference>
<evidence type="ECO:0000259" key="19">
    <source>
        <dbReference type="PROSITE" id="PS50035"/>
    </source>
</evidence>
<dbReference type="PROSITE" id="PS50035">
    <property type="entry name" value="PLD"/>
    <property type="match status" value="1"/>
</dbReference>
<dbReference type="InterPro" id="IPR001736">
    <property type="entry name" value="PLipase_D/transphosphatidylase"/>
</dbReference>
<feature type="active site" evidence="14">
    <location>
        <position position="110"/>
    </location>
</feature>
<dbReference type="InterPro" id="IPR008915">
    <property type="entry name" value="Peptidase_M50"/>
</dbReference>
<feature type="transmembrane region" description="Helical" evidence="18">
    <location>
        <begin position="254"/>
        <end position="274"/>
    </location>
</feature>
<name>A0A5B1CR11_9BACT</name>
<evidence type="ECO:0000313" key="21">
    <source>
        <dbReference type="EMBL" id="KAA1261684.1"/>
    </source>
</evidence>
<dbReference type="Gene3D" id="3.10.580.10">
    <property type="entry name" value="CBS-domain"/>
    <property type="match status" value="1"/>
</dbReference>
<dbReference type="PIRSF" id="PIRSF006404">
    <property type="entry name" value="UCP006404_Pept_M50_CBS"/>
    <property type="match status" value="1"/>
</dbReference>
<dbReference type="Pfam" id="PF02163">
    <property type="entry name" value="Peptidase_M50"/>
    <property type="match status" value="1"/>
</dbReference>
<keyword evidence="5 18" id="KW-0812">Transmembrane</keyword>
<evidence type="ECO:0000256" key="12">
    <source>
        <dbReference type="ARBA" id="ARBA00023122"/>
    </source>
</evidence>
<dbReference type="PROSITE" id="PS51371">
    <property type="entry name" value="CBS"/>
    <property type="match status" value="1"/>
</dbReference>
<dbReference type="GO" id="GO:0046872">
    <property type="term" value="F:metal ion binding"/>
    <property type="evidence" value="ECO:0007669"/>
    <property type="project" value="UniProtKB-KW"/>
</dbReference>
<keyword evidence="11 21" id="KW-0482">Metalloprotease</keyword>
<reference evidence="21 22" key="1">
    <citation type="submission" date="2019-08" db="EMBL/GenBank/DDBJ databases">
        <title>Deep-cultivation of Planctomycetes and their phenomic and genomic characterization uncovers novel biology.</title>
        <authorList>
            <person name="Wiegand S."/>
            <person name="Jogler M."/>
            <person name="Boedeker C."/>
            <person name="Pinto D."/>
            <person name="Vollmers J."/>
            <person name="Rivas-Marin E."/>
            <person name="Kohn T."/>
            <person name="Peeters S.H."/>
            <person name="Heuer A."/>
            <person name="Rast P."/>
            <person name="Oberbeckmann S."/>
            <person name="Bunk B."/>
            <person name="Jeske O."/>
            <person name="Meyerdierks A."/>
            <person name="Storesund J.E."/>
            <person name="Kallscheuer N."/>
            <person name="Luecker S."/>
            <person name="Lage O.M."/>
            <person name="Pohl T."/>
            <person name="Merkel B.J."/>
            <person name="Hornburger P."/>
            <person name="Mueller R.-W."/>
            <person name="Bruemmer F."/>
            <person name="Labrenz M."/>
            <person name="Spormann A.M."/>
            <person name="Op Den Camp H."/>
            <person name="Overmann J."/>
            <person name="Amann R."/>
            <person name="Jetten M.S.M."/>
            <person name="Mascher T."/>
            <person name="Medema M.H."/>
            <person name="Devos D.P."/>
            <person name="Kaster A.-K."/>
            <person name="Ovreas L."/>
            <person name="Rohde M."/>
            <person name="Galperin M.Y."/>
            <person name="Jogler C."/>
        </authorList>
    </citation>
    <scope>NUCLEOTIDE SEQUENCE [LARGE SCALE GENOMIC DNA]</scope>
    <source>
        <strain evidence="21 22">LF1</strain>
    </source>
</reference>
<evidence type="ECO:0000256" key="5">
    <source>
        <dbReference type="ARBA" id="ARBA00022692"/>
    </source>
</evidence>
<keyword evidence="4 21" id="KW-0645">Protease</keyword>
<evidence type="ECO:0000256" key="16">
    <source>
        <dbReference type="PROSITE-ProRule" id="PRU00703"/>
    </source>
</evidence>
<feature type="transmembrane region" description="Helical" evidence="18">
    <location>
        <begin position="92"/>
        <end position="111"/>
    </location>
</feature>
<gene>
    <name evidence="21" type="primary">rip3</name>
    <name evidence="21" type="ORF">LF1_42390</name>
</gene>
<dbReference type="InterPro" id="IPR046342">
    <property type="entry name" value="CBS_dom_sf"/>
</dbReference>